<evidence type="ECO:0000313" key="10">
    <source>
        <dbReference type="Proteomes" id="UP000055590"/>
    </source>
</evidence>
<evidence type="ECO:0000256" key="5">
    <source>
        <dbReference type="ARBA" id="ARBA00023014"/>
    </source>
</evidence>
<keyword evidence="5" id="KW-0411">Iron-sulfur</keyword>
<dbReference type="InterPro" id="IPR004646">
    <property type="entry name" value="Fe-S_hydro-lyase_TtdA-typ_cat"/>
</dbReference>
<reference evidence="9 10" key="1">
    <citation type="submission" date="2015-08" db="EMBL/GenBank/DDBJ databases">
        <authorList>
            <person name="Babu N.S."/>
            <person name="Beckwith C.J."/>
            <person name="Beseler K.G."/>
            <person name="Brison A."/>
            <person name="Carone J.V."/>
            <person name="Caskin T.P."/>
            <person name="Diamond M."/>
            <person name="Durham M.E."/>
            <person name="Foxe J.M."/>
            <person name="Go M."/>
            <person name="Henderson B.A."/>
            <person name="Jones I.B."/>
            <person name="McGettigan J.A."/>
            <person name="Micheletti S.J."/>
            <person name="Nasrallah M.E."/>
            <person name="Ortiz D."/>
            <person name="Piller C.R."/>
            <person name="Privatt S.R."/>
            <person name="Schneider S.L."/>
            <person name="Sharp S."/>
            <person name="Smith T.C."/>
            <person name="Stanton J.D."/>
            <person name="Ullery H.E."/>
            <person name="Wilson R.J."/>
            <person name="Serrano M.G."/>
            <person name="Buck G."/>
            <person name="Lee V."/>
            <person name="Wang Y."/>
            <person name="Carvalho R."/>
            <person name="Voegtly L."/>
            <person name="Shi R."/>
            <person name="Duckworth R."/>
            <person name="Johnson A."/>
            <person name="Loviza R."/>
            <person name="Walstead R."/>
            <person name="Shah Z."/>
            <person name="Kiflezghi M."/>
            <person name="Wade K."/>
            <person name="Ball S.L."/>
            <person name="Bradley K.W."/>
            <person name="Asai D.J."/>
            <person name="Bowman C.A."/>
            <person name="Russell D.A."/>
            <person name="Pope W.H."/>
            <person name="Jacobs-Sera D."/>
            <person name="Hendrix R.W."/>
            <person name="Hatfull G.F."/>
        </authorList>
    </citation>
    <scope>NUCLEOTIDE SEQUENCE [LARGE SCALE GENOMIC DNA]</scope>
    <source>
        <strain evidence="9 10">DSM 27710</strain>
    </source>
</reference>
<evidence type="ECO:0000256" key="3">
    <source>
        <dbReference type="ARBA" id="ARBA00022723"/>
    </source>
</evidence>
<dbReference type="PATRIC" id="fig|1391653.3.peg.155"/>
<keyword evidence="2" id="KW-0004">4Fe-4S</keyword>
<evidence type="ECO:0000256" key="2">
    <source>
        <dbReference type="ARBA" id="ARBA00022485"/>
    </source>
</evidence>
<dbReference type="OrthoDB" id="9798978at2"/>
<keyword evidence="3" id="KW-0479">Metal-binding</keyword>
<accession>A0A0K1P8B9</accession>
<proteinExistence type="inferred from homology"/>
<feature type="domain" description="Fe-S hydro-lyase tartrate dehydratase alpha-type catalytic" evidence="8">
    <location>
        <begin position="10"/>
        <end position="278"/>
    </location>
</feature>
<organism evidence="9 10">
    <name type="scientific">Vulgatibacter incomptus</name>
    <dbReference type="NCBI Taxonomy" id="1391653"/>
    <lineage>
        <taxon>Bacteria</taxon>
        <taxon>Pseudomonadati</taxon>
        <taxon>Myxococcota</taxon>
        <taxon>Myxococcia</taxon>
        <taxon>Myxococcales</taxon>
        <taxon>Cystobacterineae</taxon>
        <taxon>Vulgatibacteraceae</taxon>
        <taxon>Vulgatibacter</taxon>
    </lineage>
</organism>
<dbReference type="Proteomes" id="UP000055590">
    <property type="component" value="Chromosome"/>
</dbReference>
<dbReference type="KEGG" id="vin:AKJ08_0147"/>
<dbReference type="GO" id="GO:0051539">
    <property type="term" value="F:4 iron, 4 sulfur cluster binding"/>
    <property type="evidence" value="ECO:0007669"/>
    <property type="project" value="UniProtKB-KW"/>
</dbReference>
<feature type="compositionally biased region" description="Basic residues" evidence="7">
    <location>
        <begin position="410"/>
        <end position="419"/>
    </location>
</feature>
<dbReference type="STRING" id="1391653.AKJ08_0147"/>
<keyword evidence="6" id="KW-0456">Lyase</keyword>
<evidence type="ECO:0000256" key="6">
    <source>
        <dbReference type="ARBA" id="ARBA00023239"/>
    </source>
</evidence>
<protein>
    <submittedName>
        <fullName evidence="9">Fumarate hydratase class I, aerobic</fullName>
    </submittedName>
</protein>
<evidence type="ECO:0000256" key="1">
    <source>
        <dbReference type="ARBA" id="ARBA00008876"/>
    </source>
</evidence>
<dbReference type="RefSeq" id="WP_157370378.1">
    <property type="nucleotide sequence ID" value="NZ_CP012332.1"/>
</dbReference>
<sequence>MATLRPQLLELIRHTSSGLPEDVLDALARARDLETEGSRAWSTFELMIQNVEAAREASAPICQDTGTLIFYVDYGPDHTAHALEKEIVDAVREATKRSYLRPNAVDSITGQNSGDNVGNGSPYIHFHARKEKGVQVRLMMKGGGCENVGGQYSLPDESIGAGRDLDGIRRCIIDAVQKAQGYGCAPGTVGVGVGGDRVTSYIESKEQLFRPLYDENPNATLAALEQELTGSLQGLNIGPMGFGGKTTVLGVKIGARHRVPASFFVSISYMCWAYRKGELVVKGQKAHLDGRPLAVAVPKRKAASAATAAKVAGGKAAAKAPAKAAGKTVAKAPAKAAGKTVAKAPAKAAGRTVAKAPAKAAGKTVAKAPAKAAGKTLAKAPATTAAKAAAKKAAPKSTGKKPAVAIPSRRATRRKLPIL</sequence>
<dbReference type="EMBL" id="CP012332">
    <property type="protein sequence ID" value="AKU89760.1"/>
    <property type="molecule type" value="Genomic_DNA"/>
</dbReference>
<name>A0A0K1P8B9_9BACT</name>
<gene>
    <name evidence="9" type="ORF">AKJ08_0147</name>
</gene>
<feature type="region of interest" description="Disordered" evidence="7">
    <location>
        <begin position="387"/>
        <end position="419"/>
    </location>
</feature>
<keyword evidence="10" id="KW-1185">Reference proteome</keyword>
<evidence type="ECO:0000256" key="4">
    <source>
        <dbReference type="ARBA" id="ARBA00023004"/>
    </source>
</evidence>
<keyword evidence="4" id="KW-0408">Iron</keyword>
<dbReference type="PANTHER" id="PTHR43351">
    <property type="entry name" value="L(+)-TARTRATE DEHYDRATASE SUBUNIT BETA"/>
    <property type="match status" value="1"/>
</dbReference>
<dbReference type="AlphaFoldDB" id="A0A0K1P8B9"/>
<comment type="similarity">
    <text evidence="1">Belongs to the class-I fumarase family.</text>
</comment>
<dbReference type="PANTHER" id="PTHR43351:SF2">
    <property type="entry name" value="L(+)-TARTRATE DEHYDRATASE SUBUNIT BETA-RELATED"/>
    <property type="match status" value="1"/>
</dbReference>
<evidence type="ECO:0000256" key="7">
    <source>
        <dbReference type="SAM" id="MobiDB-lite"/>
    </source>
</evidence>
<dbReference type="GO" id="GO:0046872">
    <property type="term" value="F:metal ion binding"/>
    <property type="evidence" value="ECO:0007669"/>
    <property type="project" value="UniProtKB-KW"/>
</dbReference>
<evidence type="ECO:0000259" key="8">
    <source>
        <dbReference type="Pfam" id="PF05681"/>
    </source>
</evidence>
<dbReference type="NCBIfam" id="TIGR00722">
    <property type="entry name" value="ttdA_fumA_fumB"/>
    <property type="match status" value="1"/>
</dbReference>
<dbReference type="Pfam" id="PF05681">
    <property type="entry name" value="Fumerase"/>
    <property type="match status" value="1"/>
</dbReference>
<dbReference type="GO" id="GO:0016829">
    <property type="term" value="F:lyase activity"/>
    <property type="evidence" value="ECO:0007669"/>
    <property type="project" value="UniProtKB-KW"/>
</dbReference>
<evidence type="ECO:0000313" key="9">
    <source>
        <dbReference type="EMBL" id="AKU89760.1"/>
    </source>
</evidence>